<feature type="compositionally biased region" description="Polar residues" evidence="3">
    <location>
        <begin position="1"/>
        <end position="14"/>
    </location>
</feature>
<feature type="compositionally biased region" description="Polar residues" evidence="3">
    <location>
        <begin position="274"/>
        <end position="283"/>
    </location>
</feature>
<organism evidence="5 6">
    <name type="scientific">Patellaria atrata CBS 101060</name>
    <dbReference type="NCBI Taxonomy" id="1346257"/>
    <lineage>
        <taxon>Eukaryota</taxon>
        <taxon>Fungi</taxon>
        <taxon>Dikarya</taxon>
        <taxon>Ascomycota</taxon>
        <taxon>Pezizomycotina</taxon>
        <taxon>Dothideomycetes</taxon>
        <taxon>Dothideomycetes incertae sedis</taxon>
        <taxon>Patellariales</taxon>
        <taxon>Patellariaceae</taxon>
        <taxon>Patellaria</taxon>
    </lineage>
</organism>
<name>A0A9P4S4S1_9PEZI</name>
<feature type="region of interest" description="Disordered" evidence="3">
    <location>
        <begin position="411"/>
        <end position="495"/>
    </location>
</feature>
<feature type="compositionally biased region" description="Polar residues" evidence="3">
    <location>
        <begin position="227"/>
        <end position="236"/>
    </location>
</feature>
<gene>
    <name evidence="5" type="ORF">M501DRAFT_280467</name>
</gene>
<feature type="compositionally biased region" description="Basic and acidic residues" evidence="3">
    <location>
        <begin position="478"/>
        <end position="489"/>
    </location>
</feature>
<evidence type="ECO:0000256" key="3">
    <source>
        <dbReference type="SAM" id="MobiDB-lite"/>
    </source>
</evidence>
<dbReference type="PANTHER" id="PTHR23138">
    <property type="entry name" value="RAN BINDING PROTEIN"/>
    <property type="match status" value="1"/>
</dbReference>
<feature type="compositionally biased region" description="Low complexity" evidence="3">
    <location>
        <begin position="315"/>
        <end position="328"/>
    </location>
</feature>
<dbReference type="Pfam" id="PF00638">
    <property type="entry name" value="Ran_BP1"/>
    <property type="match status" value="1"/>
</dbReference>
<feature type="compositionally biased region" description="Polar residues" evidence="3">
    <location>
        <begin position="337"/>
        <end position="348"/>
    </location>
</feature>
<evidence type="ECO:0000256" key="2">
    <source>
        <dbReference type="ARBA" id="ARBA00023242"/>
    </source>
</evidence>
<keyword evidence="2" id="KW-0539">Nucleus</keyword>
<evidence type="ECO:0000256" key="1">
    <source>
        <dbReference type="ARBA" id="ARBA00004123"/>
    </source>
</evidence>
<feature type="domain" description="RanBD1" evidence="4">
    <location>
        <begin position="470"/>
        <end position="629"/>
    </location>
</feature>
<feature type="compositionally biased region" description="Gly residues" evidence="3">
    <location>
        <begin position="411"/>
        <end position="423"/>
    </location>
</feature>
<dbReference type="EMBL" id="MU006105">
    <property type="protein sequence ID" value="KAF2836029.1"/>
    <property type="molecule type" value="Genomic_DNA"/>
</dbReference>
<feature type="region of interest" description="Disordered" evidence="3">
    <location>
        <begin position="1"/>
        <end position="393"/>
    </location>
</feature>
<dbReference type="OrthoDB" id="185618at2759"/>
<dbReference type="SUPFAM" id="SSF50729">
    <property type="entry name" value="PH domain-like"/>
    <property type="match status" value="1"/>
</dbReference>
<dbReference type="AlphaFoldDB" id="A0A9P4S4S1"/>
<comment type="caution">
    <text evidence="5">The sequence shown here is derived from an EMBL/GenBank/DDBJ whole genome shotgun (WGS) entry which is preliminary data.</text>
</comment>
<feature type="compositionally biased region" description="Basic and acidic residues" evidence="3">
    <location>
        <begin position="84"/>
        <end position="94"/>
    </location>
</feature>
<proteinExistence type="predicted"/>
<keyword evidence="6" id="KW-1185">Reference proteome</keyword>
<feature type="compositionally biased region" description="Acidic residues" evidence="3">
    <location>
        <begin position="151"/>
        <end position="161"/>
    </location>
</feature>
<reference evidence="5" key="1">
    <citation type="journal article" date="2020" name="Stud. Mycol.">
        <title>101 Dothideomycetes genomes: a test case for predicting lifestyles and emergence of pathogens.</title>
        <authorList>
            <person name="Haridas S."/>
            <person name="Albert R."/>
            <person name="Binder M."/>
            <person name="Bloem J."/>
            <person name="Labutti K."/>
            <person name="Salamov A."/>
            <person name="Andreopoulos B."/>
            <person name="Baker S."/>
            <person name="Barry K."/>
            <person name="Bills G."/>
            <person name="Bluhm B."/>
            <person name="Cannon C."/>
            <person name="Castanera R."/>
            <person name="Culley D."/>
            <person name="Daum C."/>
            <person name="Ezra D."/>
            <person name="Gonzalez J."/>
            <person name="Henrissat B."/>
            <person name="Kuo A."/>
            <person name="Liang C."/>
            <person name="Lipzen A."/>
            <person name="Lutzoni F."/>
            <person name="Magnuson J."/>
            <person name="Mondo S."/>
            <person name="Nolan M."/>
            <person name="Ohm R."/>
            <person name="Pangilinan J."/>
            <person name="Park H.-J."/>
            <person name="Ramirez L."/>
            <person name="Alfaro M."/>
            <person name="Sun H."/>
            <person name="Tritt A."/>
            <person name="Yoshinaga Y."/>
            <person name="Zwiers L.-H."/>
            <person name="Turgeon B."/>
            <person name="Goodwin S."/>
            <person name="Spatafora J."/>
            <person name="Crous P."/>
            <person name="Grigoriev I."/>
        </authorList>
    </citation>
    <scope>NUCLEOTIDE SEQUENCE</scope>
    <source>
        <strain evidence="5">CBS 101060</strain>
    </source>
</reference>
<feature type="compositionally biased region" description="Acidic residues" evidence="3">
    <location>
        <begin position="438"/>
        <end position="465"/>
    </location>
</feature>
<evidence type="ECO:0000313" key="6">
    <source>
        <dbReference type="Proteomes" id="UP000799429"/>
    </source>
</evidence>
<feature type="compositionally biased region" description="Basic and acidic residues" evidence="3">
    <location>
        <begin position="41"/>
        <end position="50"/>
    </location>
</feature>
<dbReference type="GO" id="GO:0005634">
    <property type="term" value="C:nucleus"/>
    <property type="evidence" value="ECO:0007669"/>
    <property type="project" value="UniProtKB-SubCell"/>
</dbReference>
<dbReference type="InterPro" id="IPR011993">
    <property type="entry name" value="PH-like_dom_sf"/>
</dbReference>
<dbReference type="Proteomes" id="UP000799429">
    <property type="component" value="Unassembled WGS sequence"/>
</dbReference>
<dbReference type="PROSITE" id="PS50196">
    <property type="entry name" value="RANBD1"/>
    <property type="match status" value="1"/>
</dbReference>
<evidence type="ECO:0000313" key="5">
    <source>
        <dbReference type="EMBL" id="KAF2836029.1"/>
    </source>
</evidence>
<feature type="compositionally biased region" description="Polar residues" evidence="3">
    <location>
        <begin position="51"/>
        <end position="83"/>
    </location>
</feature>
<comment type="subcellular location">
    <subcellularLocation>
        <location evidence="1">Nucleus</location>
    </subcellularLocation>
</comment>
<evidence type="ECO:0000259" key="4">
    <source>
        <dbReference type="PROSITE" id="PS50196"/>
    </source>
</evidence>
<dbReference type="PANTHER" id="PTHR23138:SF142">
    <property type="entry name" value="RAN-BINDING PROTEIN 3B-RELATED"/>
    <property type="match status" value="1"/>
</dbReference>
<accession>A0A9P4S4S1</accession>
<dbReference type="InterPro" id="IPR000156">
    <property type="entry name" value="Ran_bind_dom"/>
</dbReference>
<protein>
    <recommendedName>
        <fullName evidence="4">RanBD1 domain-containing protein</fullName>
    </recommendedName>
</protein>
<dbReference type="InterPro" id="IPR045255">
    <property type="entry name" value="RanBP1-like"/>
</dbReference>
<dbReference type="SMART" id="SM00160">
    <property type="entry name" value="RanBD"/>
    <property type="match status" value="1"/>
</dbReference>
<dbReference type="Gene3D" id="2.30.29.30">
    <property type="entry name" value="Pleckstrin-homology domain (PH domain)/Phosphotyrosine-binding domain (PTB)"/>
    <property type="match status" value="1"/>
</dbReference>
<sequence length="629" mass="67272">MSPPTAQRRGSPQATEKRPPDDQPVMEGTTKRAPSTNSDSEGERPVREQMKNTTIAGSQADTSVDNMSEGSDNGVIQATIEVNESQKVESSDRGRLRRKRSIQDIEGEQLEDTPAPKANRHLRKRSRDIQAGETDFDAIRRVTSPHPPPNEAEETSMEDAVEPTINGTGGNRSNTPDKDSSKASSSSPGHKRSREEYLEDEQKDVTPTVDLDTEIKDAINGEYKQAVSPQSISIEKNQPRTKRHRDSYSPQSTIPDVEPLSEVGTETKIPPSSGFANTSSTSPFGALAGSKSPPSQPQTSSTAFAKSGFGALANSTSSPFGSMSPSTGNKSPFGAFGTSTTSKLSSFASPVATDKPSSTTFGGGATAGDKSPFAAAFSTSTLGNGTSGFSGLGASSFGSRLSSGFGTLAGGGLSSFASGGGQITGLSEKPAKPFGAPESDEEEDDEDDTDDEDDEDAQKDEDREDNEAPKTKAIIFDGDEKKDKRKDVETGEENETTVFVSRAKLYTYVKVDGKSDKKEWKERGVGTLKLNKRNASTTVNDDDTEAGPKVEPVKARFVMRADATHNVILNTAVQKDLKVGDPQGGPPKGMYVYFWGSVDGKALELMQFKLKQQNATDLCEKVKELQDQM</sequence>